<keyword evidence="1" id="KW-0472">Membrane</keyword>
<evidence type="ECO:0000313" key="4">
    <source>
        <dbReference type="Proteomes" id="UP000245802"/>
    </source>
</evidence>
<feature type="domain" description="DUF1559" evidence="2">
    <location>
        <begin position="37"/>
        <end position="253"/>
    </location>
</feature>
<keyword evidence="4" id="KW-1185">Reference proteome</keyword>
<evidence type="ECO:0000313" key="3">
    <source>
        <dbReference type="EMBL" id="AWM42150.1"/>
    </source>
</evidence>
<dbReference type="NCBIfam" id="TIGR02532">
    <property type="entry name" value="IV_pilin_GFxxxE"/>
    <property type="match status" value="1"/>
</dbReference>
<gene>
    <name evidence="3" type="ORF">C1280_06020</name>
</gene>
<reference evidence="3 4" key="1">
    <citation type="submission" date="2018-01" db="EMBL/GenBank/DDBJ databases">
        <title>G. obscuriglobus.</title>
        <authorList>
            <person name="Franke J."/>
            <person name="Blomberg W."/>
            <person name="Selmecki A."/>
        </authorList>
    </citation>
    <scope>NUCLEOTIDE SEQUENCE [LARGE SCALE GENOMIC DNA]</scope>
    <source>
        <strain evidence="3 4">DSM 5831</strain>
    </source>
</reference>
<dbReference type="KEGG" id="gog:C1280_06020"/>
<dbReference type="Pfam" id="PF07596">
    <property type="entry name" value="SBP_bac_10"/>
    <property type="match status" value="1"/>
</dbReference>
<proteinExistence type="predicted"/>
<sequence length="341" mass="35776">MLMRSRTRSAFGFTLIELLVVIAIIAILIGLLLPAVQKVREAAARMKCQNNLKQMGLAAHNYDSTYGNLPPGTNTASGIGTLTYLLPFIEQDNLYRQIPAALLIVPSSLPADAGGGAPTIASLWTNDATALKVSINRVTMFECPSDNASANMPYWIAATTAICVPGPGYFINYNWTGLPTFTAAGGNPGVTNYMASAGGNGQSDGNGPAYGSTTVTWRSMAGPFGLNTKQKLSTIADGTSQTILFGETVGTAGNERLSWMGAGTFTFLFGITDPGPSGWESFGSRHTGVAQFVYGDGSVRSIRKMGSSWYAGWGSDAWKNAVYAGGTSDGVPVNFDAMGGQ</sequence>
<organism evidence="3 4">
    <name type="scientific">Gemmata obscuriglobus</name>
    <dbReference type="NCBI Taxonomy" id="114"/>
    <lineage>
        <taxon>Bacteria</taxon>
        <taxon>Pseudomonadati</taxon>
        <taxon>Planctomycetota</taxon>
        <taxon>Planctomycetia</taxon>
        <taxon>Gemmatales</taxon>
        <taxon>Gemmataceae</taxon>
        <taxon>Gemmata</taxon>
    </lineage>
</organism>
<dbReference type="InterPro" id="IPR011453">
    <property type="entry name" value="DUF1559"/>
</dbReference>
<dbReference type="SUPFAM" id="SSF54523">
    <property type="entry name" value="Pili subunits"/>
    <property type="match status" value="1"/>
</dbReference>
<dbReference type="Gene3D" id="3.30.700.10">
    <property type="entry name" value="Glycoprotein, Type 4 Pilin"/>
    <property type="match status" value="1"/>
</dbReference>
<dbReference type="Proteomes" id="UP000245802">
    <property type="component" value="Chromosome"/>
</dbReference>
<protein>
    <submittedName>
        <fullName evidence="3">DUF1559 domain-containing protein</fullName>
    </submittedName>
</protein>
<dbReference type="EMBL" id="CP025958">
    <property type="protein sequence ID" value="AWM42150.1"/>
    <property type="molecule type" value="Genomic_DNA"/>
</dbReference>
<dbReference type="NCBIfam" id="TIGR04294">
    <property type="entry name" value="pre_pil_HX9DG"/>
    <property type="match status" value="1"/>
</dbReference>
<dbReference type="PANTHER" id="PTHR30093">
    <property type="entry name" value="GENERAL SECRETION PATHWAY PROTEIN G"/>
    <property type="match status" value="1"/>
</dbReference>
<feature type="transmembrane region" description="Helical" evidence="1">
    <location>
        <begin position="12"/>
        <end position="36"/>
    </location>
</feature>
<name>A0A2Z3HKY6_9BACT</name>
<dbReference type="AlphaFoldDB" id="A0A2Z3HKY6"/>
<dbReference type="InterPro" id="IPR027558">
    <property type="entry name" value="Pre_pil_HX9DG_C"/>
</dbReference>
<keyword evidence="1" id="KW-1133">Transmembrane helix</keyword>
<accession>A0A2Z3HKY6</accession>
<dbReference type="Pfam" id="PF07963">
    <property type="entry name" value="N_methyl"/>
    <property type="match status" value="1"/>
</dbReference>
<dbReference type="InterPro" id="IPR012902">
    <property type="entry name" value="N_methyl_site"/>
</dbReference>
<keyword evidence="1" id="KW-0812">Transmembrane</keyword>
<evidence type="ECO:0000256" key="1">
    <source>
        <dbReference type="SAM" id="Phobius"/>
    </source>
</evidence>
<dbReference type="PANTHER" id="PTHR30093:SF2">
    <property type="entry name" value="TYPE II SECRETION SYSTEM PROTEIN H"/>
    <property type="match status" value="1"/>
</dbReference>
<dbReference type="InterPro" id="IPR045584">
    <property type="entry name" value="Pilin-like"/>
</dbReference>
<evidence type="ECO:0000259" key="2">
    <source>
        <dbReference type="Pfam" id="PF07596"/>
    </source>
</evidence>